<organism evidence="2 3">
    <name type="scientific">Parafilimonas terrae</name>
    <dbReference type="NCBI Taxonomy" id="1465490"/>
    <lineage>
        <taxon>Bacteria</taxon>
        <taxon>Pseudomonadati</taxon>
        <taxon>Bacteroidota</taxon>
        <taxon>Chitinophagia</taxon>
        <taxon>Chitinophagales</taxon>
        <taxon>Chitinophagaceae</taxon>
        <taxon>Parafilimonas</taxon>
    </lineage>
</organism>
<dbReference type="STRING" id="1465490.SAMN05444277_103173"/>
<sequence>MANLSKNTDNEIPTINYIRIINWFWDEVPYYSNFKPYHVSLFFAVLDSINRNRWQQTRIAYEYLITKCGLAKRSYLESRDWLVANKLIEVIPGKNSYQMASFSLGIAVQFCTAIDTAISTSTAPLLTPLRAPNNKQINNKHLNKDIIERQNIFFDEVMSFKKTYDEGMLQQFFGYWTEKNTDKTKMRFETEKFFETAKRLSTWARRSNKLLNNKSNYNGNTAKEPAKEFGDWGGK</sequence>
<reference evidence="2 3" key="1">
    <citation type="submission" date="2016-10" db="EMBL/GenBank/DDBJ databases">
        <authorList>
            <person name="de Groot N.N."/>
        </authorList>
    </citation>
    <scope>NUCLEOTIDE SEQUENCE [LARGE SCALE GENOMIC DNA]</scope>
    <source>
        <strain evidence="2 3">DSM 28286</strain>
    </source>
</reference>
<dbReference type="OrthoDB" id="7365718at2"/>
<dbReference type="EMBL" id="FOXQ01000003">
    <property type="protein sequence ID" value="SFP92332.1"/>
    <property type="molecule type" value="Genomic_DNA"/>
</dbReference>
<feature type="region of interest" description="Disordered" evidence="1">
    <location>
        <begin position="214"/>
        <end position="235"/>
    </location>
</feature>
<evidence type="ECO:0000256" key="1">
    <source>
        <dbReference type="SAM" id="MobiDB-lite"/>
    </source>
</evidence>
<accession>A0A1I5UAU6</accession>
<protein>
    <submittedName>
        <fullName evidence="2">Uncharacterized protein</fullName>
    </submittedName>
</protein>
<keyword evidence="3" id="KW-1185">Reference proteome</keyword>
<evidence type="ECO:0000313" key="3">
    <source>
        <dbReference type="Proteomes" id="UP000199031"/>
    </source>
</evidence>
<proteinExistence type="predicted"/>
<dbReference type="RefSeq" id="WP_090656741.1">
    <property type="nucleotide sequence ID" value="NZ_FOXQ01000003.1"/>
</dbReference>
<dbReference type="Proteomes" id="UP000199031">
    <property type="component" value="Unassembled WGS sequence"/>
</dbReference>
<evidence type="ECO:0000313" key="2">
    <source>
        <dbReference type="EMBL" id="SFP92332.1"/>
    </source>
</evidence>
<feature type="compositionally biased region" description="Basic and acidic residues" evidence="1">
    <location>
        <begin position="224"/>
        <end position="235"/>
    </location>
</feature>
<dbReference type="AlphaFoldDB" id="A0A1I5UAU6"/>
<gene>
    <name evidence="2" type="ORF">SAMN05444277_103173</name>
</gene>
<name>A0A1I5UAU6_9BACT</name>